<name>X1CCY8_9ZZZZ</name>
<proteinExistence type="predicted"/>
<evidence type="ECO:0000313" key="2">
    <source>
        <dbReference type="EMBL" id="GAH06126.1"/>
    </source>
</evidence>
<dbReference type="AlphaFoldDB" id="X1CCY8"/>
<gene>
    <name evidence="2" type="ORF">S01H4_60768</name>
</gene>
<reference evidence="2" key="1">
    <citation type="journal article" date="2014" name="Front. Microbiol.">
        <title>High frequency of phylogenetically diverse reductive dehalogenase-homologous genes in deep subseafloor sedimentary metagenomes.</title>
        <authorList>
            <person name="Kawai M."/>
            <person name="Futagami T."/>
            <person name="Toyoda A."/>
            <person name="Takaki Y."/>
            <person name="Nishi S."/>
            <person name="Hori S."/>
            <person name="Arai W."/>
            <person name="Tsubouchi T."/>
            <person name="Morono Y."/>
            <person name="Uchiyama I."/>
            <person name="Ito T."/>
            <person name="Fujiyama A."/>
            <person name="Inagaki F."/>
            <person name="Takami H."/>
        </authorList>
    </citation>
    <scope>NUCLEOTIDE SEQUENCE</scope>
    <source>
        <strain evidence="2">Expedition CK06-06</strain>
    </source>
</reference>
<keyword evidence="1" id="KW-0472">Membrane</keyword>
<dbReference type="EMBL" id="BART01035900">
    <property type="protein sequence ID" value="GAH06126.1"/>
    <property type="molecule type" value="Genomic_DNA"/>
</dbReference>
<keyword evidence="1" id="KW-1133">Transmembrane helix</keyword>
<feature type="transmembrane region" description="Helical" evidence="1">
    <location>
        <begin position="136"/>
        <end position="155"/>
    </location>
</feature>
<organism evidence="2">
    <name type="scientific">marine sediment metagenome</name>
    <dbReference type="NCBI Taxonomy" id="412755"/>
    <lineage>
        <taxon>unclassified sequences</taxon>
        <taxon>metagenomes</taxon>
        <taxon>ecological metagenomes</taxon>
    </lineage>
</organism>
<feature type="non-terminal residue" evidence="2">
    <location>
        <position position="1"/>
    </location>
</feature>
<sequence>PILALMALIPMVSIFGFEYIDYINDGISVYFLVDLEAGENIEINVTHTRDGNFTLFLFDSRPSQTYVNDDKTLNPIIFQVALNYSIDDNPYINYTVSQPKIYYIELILIDNGPDTFFLVSNIDELTRYYLPIVPGYQIELVILAFVLTTGLLLLYKMKSMKKIKSNSN</sequence>
<keyword evidence="1" id="KW-0812">Transmembrane</keyword>
<dbReference type="Gene3D" id="2.60.120.380">
    <property type="match status" value="1"/>
</dbReference>
<comment type="caution">
    <text evidence="2">The sequence shown here is derived from an EMBL/GenBank/DDBJ whole genome shotgun (WGS) entry which is preliminary data.</text>
</comment>
<evidence type="ECO:0000256" key="1">
    <source>
        <dbReference type="SAM" id="Phobius"/>
    </source>
</evidence>
<protein>
    <submittedName>
        <fullName evidence="2">Uncharacterized protein</fullName>
    </submittedName>
</protein>
<accession>X1CCY8</accession>